<dbReference type="EMBL" id="JACMRX010000001">
    <property type="protein sequence ID" value="KAF7997920.1"/>
    <property type="molecule type" value="Genomic_DNA"/>
</dbReference>
<proteinExistence type="predicted"/>
<dbReference type="PROSITE" id="PS51542">
    <property type="entry name" value="FYRN"/>
    <property type="match status" value="1"/>
</dbReference>
<gene>
    <name evidence="5" type="ORF">HCN44_009318</name>
</gene>
<dbReference type="Proteomes" id="UP000639338">
    <property type="component" value="Unassembled WGS sequence"/>
</dbReference>
<comment type="subcellular location">
    <subcellularLocation>
        <location evidence="1">Nucleus</location>
    </subcellularLocation>
</comment>
<dbReference type="InterPro" id="IPR040092">
    <property type="entry name" value="TBRG1"/>
</dbReference>
<feature type="region of interest" description="Disordered" evidence="3">
    <location>
        <begin position="129"/>
        <end position="152"/>
    </location>
</feature>
<keyword evidence="6" id="KW-1185">Reference proteome</keyword>
<dbReference type="GO" id="GO:0051726">
    <property type="term" value="P:regulation of cell cycle"/>
    <property type="evidence" value="ECO:0007669"/>
    <property type="project" value="TreeGrafter"/>
</dbReference>
<name>A0A834Y222_APHGI</name>
<reference evidence="5 6" key="1">
    <citation type="submission" date="2020-08" db="EMBL/GenBank/DDBJ databases">
        <title>Aphidius gifuensis genome sequencing and assembly.</title>
        <authorList>
            <person name="Du Z."/>
        </authorList>
    </citation>
    <scope>NUCLEOTIDE SEQUENCE [LARGE SCALE GENOMIC DNA]</scope>
    <source>
        <strain evidence="5">YNYX2018</strain>
        <tissue evidence="5">Adults</tissue>
    </source>
</reference>
<evidence type="ECO:0000259" key="4">
    <source>
        <dbReference type="Pfam" id="PF24237"/>
    </source>
</evidence>
<evidence type="ECO:0000313" key="6">
    <source>
        <dbReference type="Proteomes" id="UP000639338"/>
    </source>
</evidence>
<dbReference type="InterPro" id="IPR003889">
    <property type="entry name" value="FYrich_C"/>
</dbReference>
<dbReference type="AlphaFoldDB" id="A0A834Y222"/>
<feature type="domain" description="INO80 complex subunit E N-terminal" evidence="4">
    <location>
        <begin position="23"/>
        <end position="70"/>
    </location>
</feature>
<sequence length="349" mass="39399">MSHSYESYVHNYSQSAETQEHNKYKKKYKKLTRIVKDLVFENAALCDQVAQMQDNLVIVKEERLFLLRKLCQIQGDQDSSNNSKNLSNNSKNLPNNSKNSSNVNQSNSSVPNTDGVVVVPKKRAKKRCSSIDPSSIGEMIPKPKTKRPAKTTRKLVQAIPLDINGRPLFPITLGDLTVYSLGEVVSDRVPYHNEDLIFPVGFCSTRLYASLKNPHIKSLYTCKIIDGGPRPRFEIVSDSDPDQPLVGFSPDECHVKLLTTISPLLCNIPPKGAQFFGIFHPTIQNLIQSSPGTRKLVHYKSQRFEVMKNQMSDRNPIPDDELDPGINFIALHKTFTFPLLHEIKEEPIE</sequence>
<dbReference type="GO" id="GO:0005634">
    <property type="term" value="C:nucleus"/>
    <property type="evidence" value="ECO:0007669"/>
    <property type="project" value="UniProtKB-SubCell"/>
</dbReference>
<protein>
    <recommendedName>
        <fullName evidence="4">INO80 complex subunit E N-terminal domain-containing protein</fullName>
    </recommendedName>
</protein>
<feature type="compositionally biased region" description="Basic residues" evidence="3">
    <location>
        <begin position="143"/>
        <end position="152"/>
    </location>
</feature>
<feature type="region of interest" description="Disordered" evidence="3">
    <location>
        <begin position="1"/>
        <end position="23"/>
    </location>
</feature>
<dbReference type="InterPro" id="IPR056515">
    <property type="entry name" value="INO80E_N"/>
</dbReference>
<dbReference type="PANTHER" id="PTHR22715">
    <property type="entry name" value="TRANSFORMING GROWTH FACTOR BETA REGULATED GENE 1"/>
    <property type="match status" value="1"/>
</dbReference>
<evidence type="ECO:0000256" key="3">
    <source>
        <dbReference type="SAM" id="MobiDB-lite"/>
    </source>
</evidence>
<dbReference type="Pfam" id="PF05964">
    <property type="entry name" value="FYRN"/>
    <property type="match status" value="1"/>
</dbReference>
<dbReference type="SMART" id="SM00541">
    <property type="entry name" value="FYRN"/>
    <property type="match status" value="1"/>
</dbReference>
<dbReference type="PANTHER" id="PTHR22715:SF0">
    <property type="entry name" value="TRANSFORMING GROWTH FACTOR BETA REGULATOR 1"/>
    <property type="match status" value="1"/>
</dbReference>
<evidence type="ECO:0000256" key="2">
    <source>
        <dbReference type="ARBA" id="ARBA00023242"/>
    </source>
</evidence>
<evidence type="ECO:0000256" key="1">
    <source>
        <dbReference type="ARBA" id="ARBA00004123"/>
    </source>
</evidence>
<dbReference type="Pfam" id="PF05965">
    <property type="entry name" value="FYRC"/>
    <property type="match status" value="1"/>
</dbReference>
<dbReference type="Pfam" id="PF24237">
    <property type="entry name" value="INO80E"/>
    <property type="match status" value="1"/>
</dbReference>
<dbReference type="Gene3D" id="3.30.160.360">
    <property type="match status" value="1"/>
</dbReference>
<dbReference type="InterPro" id="IPR003888">
    <property type="entry name" value="FYrich_N"/>
</dbReference>
<keyword evidence="2" id="KW-0539">Nucleus</keyword>
<feature type="region of interest" description="Disordered" evidence="3">
    <location>
        <begin position="76"/>
        <end position="116"/>
    </location>
</feature>
<dbReference type="PROSITE" id="PS51543">
    <property type="entry name" value="FYRC"/>
    <property type="match status" value="1"/>
</dbReference>
<dbReference type="OrthoDB" id="285793at2759"/>
<evidence type="ECO:0000313" key="5">
    <source>
        <dbReference type="EMBL" id="KAF7997920.1"/>
    </source>
</evidence>
<feature type="compositionally biased region" description="Polar residues" evidence="3">
    <location>
        <begin position="1"/>
        <end position="17"/>
    </location>
</feature>
<accession>A0A834Y222</accession>
<comment type="caution">
    <text evidence="5">The sequence shown here is derived from an EMBL/GenBank/DDBJ whole genome shotgun (WGS) entry which is preliminary data.</text>
</comment>
<organism evidence="5 6">
    <name type="scientific">Aphidius gifuensis</name>
    <name type="common">Parasitoid wasp</name>
    <dbReference type="NCBI Taxonomy" id="684658"/>
    <lineage>
        <taxon>Eukaryota</taxon>
        <taxon>Metazoa</taxon>
        <taxon>Ecdysozoa</taxon>
        <taxon>Arthropoda</taxon>
        <taxon>Hexapoda</taxon>
        <taxon>Insecta</taxon>
        <taxon>Pterygota</taxon>
        <taxon>Neoptera</taxon>
        <taxon>Endopterygota</taxon>
        <taxon>Hymenoptera</taxon>
        <taxon>Apocrita</taxon>
        <taxon>Ichneumonoidea</taxon>
        <taxon>Braconidae</taxon>
        <taxon>Aphidiinae</taxon>
        <taxon>Aphidius</taxon>
    </lineage>
</organism>